<proteinExistence type="predicted"/>
<protein>
    <submittedName>
        <fullName evidence="2">Uncharacterized protein</fullName>
    </submittedName>
</protein>
<accession>A0A0J1B6P2</accession>
<reference evidence="2" key="1">
    <citation type="submission" date="2015-05" db="EMBL/GenBank/DDBJ databases">
        <title>Permanent draft genome of Rhodopirellula islandicus K833.</title>
        <authorList>
            <person name="Kizina J."/>
            <person name="Richter M."/>
            <person name="Glockner F.O."/>
            <person name="Harder J."/>
        </authorList>
    </citation>
    <scope>NUCLEOTIDE SEQUENCE [LARGE SCALE GENOMIC DNA]</scope>
    <source>
        <strain evidence="2">K833</strain>
    </source>
</reference>
<evidence type="ECO:0000313" key="3">
    <source>
        <dbReference type="Proteomes" id="UP000036367"/>
    </source>
</evidence>
<gene>
    <name evidence="2" type="ORF">RISK_005821</name>
</gene>
<organism evidence="2 3">
    <name type="scientific">Rhodopirellula islandica</name>
    <dbReference type="NCBI Taxonomy" id="595434"/>
    <lineage>
        <taxon>Bacteria</taxon>
        <taxon>Pseudomonadati</taxon>
        <taxon>Planctomycetota</taxon>
        <taxon>Planctomycetia</taxon>
        <taxon>Pirellulales</taxon>
        <taxon>Pirellulaceae</taxon>
        <taxon>Rhodopirellula</taxon>
    </lineage>
</organism>
<evidence type="ECO:0000256" key="1">
    <source>
        <dbReference type="SAM" id="MobiDB-lite"/>
    </source>
</evidence>
<feature type="region of interest" description="Disordered" evidence="1">
    <location>
        <begin position="1"/>
        <end position="43"/>
    </location>
</feature>
<comment type="caution">
    <text evidence="2">The sequence shown here is derived from an EMBL/GenBank/DDBJ whole genome shotgun (WGS) entry which is preliminary data.</text>
</comment>
<dbReference type="EMBL" id="LECT01000045">
    <property type="protein sequence ID" value="KLU02151.1"/>
    <property type="molecule type" value="Genomic_DNA"/>
</dbReference>
<dbReference type="AlphaFoldDB" id="A0A0J1B6P2"/>
<keyword evidence="3" id="KW-1185">Reference proteome</keyword>
<dbReference type="PATRIC" id="fig|595434.4.peg.5525"/>
<name>A0A0J1B6P2_RHOIS</name>
<sequence length="43" mass="4592">MPLPQPLNWKRFGGGSTQENAASIASRDDTINEANPPVPQKGT</sequence>
<evidence type="ECO:0000313" key="2">
    <source>
        <dbReference type="EMBL" id="KLU02151.1"/>
    </source>
</evidence>
<dbReference type="Proteomes" id="UP000036367">
    <property type="component" value="Unassembled WGS sequence"/>
</dbReference>